<name>A0A392U7C1_9FABA</name>
<protein>
    <recommendedName>
        <fullName evidence="3">F-box domain-containing protein</fullName>
    </recommendedName>
</protein>
<feature type="non-terminal residue" evidence="1">
    <location>
        <position position="26"/>
    </location>
</feature>
<comment type="caution">
    <text evidence="1">The sequence shown here is derived from an EMBL/GenBank/DDBJ whole genome shotgun (WGS) entry which is preliminary data.</text>
</comment>
<dbReference type="Proteomes" id="UP000265520">
    <property type="component" value="Unassembled WGS sequence"/>
</dbReference>
<evidence type="ECO:0000313" key="2">
    <source>
        <dbReference type="Proteomes" id="UP000265520"/>
    </source>
</evidence>
<evidence type="ECO:0000313" key="1">
    <source>
        <dbReference type="EMBL" id="MCI67655.1"/>
    </source>
</evidence>
<evidence type="ECO:0008006" key="3">
    <source>
        <dbReference type="Google" id="ProtNLM"/>
    </source>
</evidence>
<sequence length="26" mass="3113">MEKKKKTSFLHLPHELIVEILLRLPV</sequence>
<keyword evidence="2" id="KW-1185">Reference proteome</keyword>
<organism evidence="1 2">
    <name type="scientific">Trifolium medium</name>
    <dbReference type="NCBI Taxonomy" id="97028"/>
    <lineage>
        <taxon>Eukaryota</taxon>
        <taxon>Viridiplantae</taxon>
        <taxon>Streptophyta</taxon>
        <taxon>Embryophyta</taxon>
        <taxon>Tracheophyta</taxon>
        <taxon>Spermatophyta</taxon>
        <taxon>Magnoliopsida</taxon>
        <taxon>eudicotyledons</taxon>
        <taxon>Gunneridae</taxon>
        <taxon>Pentapetalae</taxon>
        <taxon>rosids</taxon>
        <taxon>fabids</taxon>
        <taxon>Fabales</taxon>
        <taxon>Fabaceae</taxon>
        <taxon>Papilionoideae</taxon>
        <taxon>50 kb inversion clade</taxon>
        <taxon>NPAAA clade</taxon>
        <taxon>Hologalegina</taxon>
        <taxon>IRL clade</taxon>
        <taxon>Trifolieae</taxon>
        <taxon>Trifolium</taxon>
    </lineage>
</organism>
<reference evidence="1 2" key="1">
    <citation type="journal article" date="2018" name="Front. Plant Sci.">
        <title>Red Clover (Trifolium pratense) and Zigzag Clover (T. medium) - A Picture of Genomic Similarities and Differences.</title>
        <authorList>
            <person name="Dluhosova J."/>
            <person name="Istvanek J."/>
            <person name="Nedelnik J."/>
            <person name="Repkova J."/>
        </authorList>
    </citation>
    <scope>NUCLEOTIDE SEQUENCE [LARGE SCALE GENOMIC DNA]</scope>
    <source>
        <strain evidence="2">cv. 10/8</strain>
        <tissue evidence="1">Leaf</tissue>
    </source>
</reference>
<proteinExistence type="predicted"/>
<accession>A0A392U7C1</accession>
<dbReference type="EMBL" id="LXQA010721232">
    <property type="protein sequence ID" value="MCI67655.1"/>
    <property type="molecule type" value="Genomic_DNA"/>
</dbReference>
<dbReference type="AlphaFoldDB" id="A0A392U7C1"/>